<name>A0A653A8S4_UNCDX</name>
<dbReference type="Pfam" id="PF01590">
    <property type="entry name" value="GAF"/>
    <property type="match status" value="1"/>
</dbReference>
<dbReference type="Gene3D" id="3.30.450.40">
    <property type="match status" value="1"/>
</dbReference>
<protein>
    <submittedName>
        <fullName evidence="8">Transcriptional regulator containing GAF, AAA-type ATPase, and DNA binding domains</fullName>
    </submittedName>
</protein>
<evidence type="ECO:0000256" key="4">
    <source>
        <dbReference type="ARBA" id="ARBA00023125"/>
    </source>
</evidence>
<dbReference type="Gene3D" id="1.25.40.10">
    <property type="entry name" value="Tetratricopeptide repeat domain"/>
    <property type="match status" value="1"/>
</dbReference>
<dbReference type="SUPFAM" id="SSF46689">
    <property type="entry name" value="Homeodomain-like"/>
    <property type="match status" value="1"/>
</dbReference>
<keyword evidence="1" id="KW-0547">Nucleotide-binding</keyword>
<gene>
    <name evidence="8" type="ORF">TRIP_B330590</name>
</gene>
<dbReference type="Gene3D" id="1.10.8.60">
    <property type="match status" value="1"/>
</dbReference>
<dbReference type="InterPro" id="IPR002078">
    <property type="entry name" value="Sigma_54_int"/>
</dbReference>
<organism evidence="8">
    <name type="scientific">Uncultured Desulfatiglans sp</name>
    <dbReference type="NCBI Taxonomy" id="1748965"/>
    <lineage>
        <taxon>Bacteria</taxon>
        <taxon>Pseudomonadati</taxon>
        <taxon>Thermodesulfobacteriota</taxon>
        <taxon>Desulfobacteria</taxon>
        <taxon>Desulfatiglandales</taxon>
        <taxon>Desulfatiglandaceae</taxon>
        <taxon>Desulfatiglans</taxon>
        <taxon>environmental samples</taxon>
    </lineage>
</organism>
<dbReference type="SUPFAM" id="SSF52540">
    <property type="entry name" value="P-loop containing nucleoside triphosphate hydrolases"/>
    <property type="match status" value="1"/>
</dbReference>
<accession>A0A653A8S4</accession>
<reference evidence="8" key="1">
    <citation type="submission" date="2018-07" db="EMBL/GenBank/DDBJ databases">
        <authorList>
            <consortium name="Genoscope - CEA"/>
            <person name="William W."/>
        </authorList>
    </citation>
    <scope>NUCLEOTIDE SEQUENCE</scope>
    <source>
        <strain evidence="8">IK1</strain>
    </source>
</reference>
<dbReference type="GO" id="GO:0006355">
    <property type="term" value="P:regulation of DNA-templated transcription"/>
    <property type="evidence" value="ECO:0007669"/>
    <property type="project" value="InterPro"/>
</dbReference>
<dbReference type="Pfam" id="PF25601">
    <property type="entry name" value="AAA_lid_14"/>
    <property type="match status" value="1"/>
</dbReference>
<evidence type="ECO:0000256" key="2">
    <source>
        <dbReference type="ARBA" id="ARBA00022840"/>
    </source>
</evidence>
<dbReference type="InterPro" id="IPR011990">
    <property type="entry name" value="TPR-like_helical_dom_sf"/>
</dbReference>
<feature type="domain" description="Sigma-54 factor interaction" evidence="7">
    <location>
        <begin position="730"/>
        <end position="959"/>
    </location>
</feature>
<dbReference type="Pfam" id="PF00158">
    <property type="entry name" value="Sigma54_activat"/>
    <property type="match status" value="1"/>
</dbReference>
<dbReference type="PANTHER" id="PTHR32071:SF117">
    <property type="entry name" value="PTS-DEPENDENT DIHYDROXYACETONE KINASE OPERON REGULATORY PROTEIN-RELATED"/>
    <property type="match status" value="1"/>
</dbReference>
<dbReference type="AlphaFoldDB" id="A0A653A8S4"/>
<dbReference type="PROSITE" id="PS50045">
    <property type="entry name" value="SIGMA54_INTERACT_4"/>
    <property type="match status" value="1"/>
</dbReference>
<dbReference type="InterPro" id="IPR025662">
    <property type="entry name" value="Sigma_54_int_dom_ATP-bd_1"/>
</dbReference>
<dbReference type="Gene3D" id="3.40.50.300">
    <property type="entry name" value="P-loop containing nucleotide triphosphate hydrolases"/>
    <property type="match status" value="1"/>
</dbReference>
<dbReference type="GO" id="GO:0043565">
    <property type="term" value="F:sequence-specific DNA binding"/>
    <property type="evidence" value="ECO:0007669"/>
    <property type="project" value="InterPro"/>
</dbReference>
<dbReference type="PANTHER" id="PTHR32071">
    <property type="entry name" value="TRANSCRIPTIONAL REGULATORY PROTEIN"/>
    <property type="match status" value="1"/>
</dbReference>
<evidence type="ECO:0000256" key="1">
    <source>
        <dbReference type="ARBA" id="ARBA00022741"/>
    </source>
</evidence>
<evidence type="ECO:0000259" key="7">
    <source>
        <dbReference type="PROSITE" id="PS50045"/>
    </source>
</evidence>
<dbReference type="InterPro" id="IPR002197">
    <property type="entry name" value="HTH_Fis"/>
</dbReference>
<dbReference type="InterPro" id="IPR009057">
    <property type="entry name" value="Homeodomain-like_sf"/>
</dbReference>
<dbReference type="InterPro" id="IPR025944">
    <property type="entry name" value="Sigma_54_int_dom_CS"/>
</dbReference>
<proteinExistence type="predicted"/>
<dbReference type="InterPro" id="IPR029016">
    <property type="entry name" value="GAF-like_dom_sf"/>
</dbReference>
<dbReference type="SMART" id="SM00382">
    <property type="entry name" value="AAA"/>
    <property type="match status" value="1"/>
</dbReference>
<dbReference type="InterPro" id="IPR003593">
    <property type="entry name" value="AAA+_ATPase"/>
</dbReference>
<dbReference type="GO" id="GO:0005524">
    <property type="term" value="F:ATP binding"/>
    <property type="evidence" value="ECO:0007669"/>
    <property type="project" value="UniProtKB-KW"/>
</dbReference>
<keyword evidence="6" id="KW-0804">Transcription</keyword>
<keyword evidence="5" id="KW-0010">Activator</keyword>
<dbReference type="CDD" id="cd00009">
    <property type="entry name" value="AAA"/>
    <property type="match status" value="1"/>
</dbReference>
<dbReference type="SMART" id="SM00065">
    <property type="entry name" value="GAF"/>
    <property type="match status" value="1"/>
</dbReference>
<keyword evidence="2" id="KW-0067">ATP-binding</keyword>
<evidence type="ECO:0000313" key="8">
    <source>
        <dbReference type="EMBL" id="VBB44486.1"/>
    </source>
</evidence>
<keyword evidence="3" id="KW-0805">Transcription regulation</keyword>
<dbReference type="SUPFAM" id="SSF55781">
    <property type="entry name" value="GAF domain-like"/>
    <property type="match status" value="1"/>
</dbReference>
<dbReference type="InterPro" id="IPR003018">
    <property type="entry name" value="GAF"/>
</dbReference>
<dbReference type="PROSITE" id="PS00688">
    <property type="entry name" value="SIGMA54_INTERACT_3"/>
    <property type="match status" value="1"/>
</dbReference>
<dbReference type="SUPFAM" id="SSF48452">
    <property type="entry name" value="TPR-like"/>
    <property type="match status" value="1"/>
</dbReference>
<dbReference type="FunFam" id="3.40.50.300:FF:000006">
    <property type="entry name" value="DNA-binding transcriptional regulator NtrC"/>
    <property type="match status" value="1"/>
</dbReference>
<dbReference type="PROSITE" id="PS00675">
    <property type="entry name" value="SIGMA54_INTERACT_1"/>
    <property type="match status" value="1"/>
</dbReference>
<dbReference type="InterPro" id="IPR058031">
    <property type="entry name" value="AAA_lid_NorR"/>
</dbReference>
<evidence type="ECO:0000256" key="3">
    <source>
        <dbReference type="ARBA" id="ARBA00023015"/>
    </source>
</evidence>
<keyword evidence="4" id="KW-0238">DNA-binding</keyword>
<dbReference type="Pfam" id="PF02954">
    <property type="entry name" value="HTH_8"/>
    <property type="match status" value="1"/>
</dbReference>
<sequence length="1039" mass="116885">MDNHEWWERLDARQKEILGFLAMVPHPLPLDALIAASGWKAVDILQILEEIADLDLLLSNASSKRGFYSLSDGGIARFILEQMPRKDLEAGARKLIDYYEGDGAEGEGRCLTLAHLHRAAVVAPARLDYFLAAAVYCQKKNMHAEALSYYRAILEKEGGLMESLEDKKLYIEAAVGVTAAYGHMLFLPEQRTFLEKARLIAEEIHDRGQLLTVQLALGKTLEKEGFYDKAARHLEQAWENAQALGDEKLLKRAALMTSDFLFRQGLVAEAVRRYEEVIGDLEDFSLDEATLRGCTTLGWCYGVCGQTSRGLGLIETVRIKAKEHRLTDIGIFADLMMVFTLLEARRISEAQVYLDKILNLPEGVAGPSILWATHWCVAYVAFCRGDLEECLREHIRGCELLKQYGRPHHRGGWVMEYLEGLEIAGLTHPEMSLTSELERLADWPDIFMRGVAHRFRGQRAERASQPAERVQADYERSLELLQRSGARLELARTQIALARVLIEEGATERARRLLEEAWEAMARSNIALFPEDLKRHLEEKTHEELLVNTIVEITNVLGTVRDKKKLLQFVIQLTMRFTFAERGGFFLVGQDGRLELVASRNLDLPMLQTDRFRPYLQEIESVARTGKEAVKKTVGSEESSRSEASRVNWMICCPVILQDRVLGALYLAAKVTPESLKNDLPLLRAISTQVAVALDNVQAYEKIAALKDRLEEETRYYRMDSEVSPQLKSMVGCSKAIGLVQQQMQKVAPMDSTVLITGETGVGKELVARGIHRLSRRSSGPFIVVNVASLSEGLIESELFGHEKGAFTGALRSRLGRFELAQGGTLFLDDIQNLSLDIQAKLLRVLEGKEFERVGGSILLKADFRLIAATNRPLHALVAEGGFRSDLYYRLNVFPIQVPPLRERREDIPLLVLHFLEMYKKDLGKDIRGVSRGRMKDLMDYPWPGNVRELRHVIERAVILSEGSSLMLPSFQTPADEEGGLPSNMTLEEMERAYIIKALERCSWKVGGEGGAAWQLGLKPTTLHSKMKKLGIRKKITPA</sequence>
<dbReference type="EMBL" id="UPXX01000027">
    <property type="protein sequence ID" value="VBB44486.1"/>
    <property type="molecule type" value="Genomic_DNA"/>
</dbReference>
<evidence type="ECO:0000256" key="6">
    <source>
        <dbReference type="ARBA" id="ARBA00023163"/>
    </source>
</evidence>
<evidence type="ECO:0000256" key="5">
    <source>
        <dbReference type="ARBA" id="ARBA00023159"/>
    </source>
</evidence>
<dbReference type="InterPro" id="IPR027417">
    <property type="entry name" value="P-loop_NTPase"/>
</dbReference>
<dbReference type="Gene3D" id="1.10.10.60">
    <property type="entry name" value="Homeodomain-like"/>
    <property type="match status" value="1"/>
</dbReference>